<dbReference type="InterPro" id="IPR011989">
    <property type="entry name" value="ARM-like"/>
</dbReference>
<gene>
    <name evidence="1" type="ORF">H1R20_g1166</name>
</gene>
<evidence type="ECO:0000313" key="2">
    <source>
        <dbReference type="Proteomes" id="UP001140091"/>
    </source>
</evidence>
<dbReference type="OrthoDB" id="3219854at2759"/>
<dbReference type="AlphaFoldDB" id="A0A9W8JS59"/>
<reference evidence="1" key="1">
    <citation type="submission" date="2022-06" db="EMBL/GenBank/DDBJ databases">
        <title>Genome Sequence of Candolleomyces eurysporus.</title>
        <authorList>
            <person name="Buettner E."/>
        </authorList>
    </citation>
    <scope>NUCLEOTIDE SEQUENCE</scope>
    <source>
        <strain evidence="1">VTCC 930004</strain>
    </source>
</reference>
<dbReference type="EMBL" id="JANBPK010000255">
    <property type="protein sequence ID" value="KAJ2935928.1"/>
    <property type="molecule type" value="Genomic_DNA"/>
</dbReference>
<organism evidence="1 2">
    <name type="scientific">Candolleomyces eurysporus</name>
    <dbReference type="NCBI Taxonomy" id="2828524"/>
    <lineage>
        <taxon>Eukaryota</taxon>
        <taxon>Fungi</taxon>
        <taxon>Dikarya</taxon>
        <taxon>Basidiomycota</taxon>
        <taxon>Agaricomycotina</taxon>
        <taxon>Agaricomycetes</taxon>
        <taxon>Agaricomycetidae</taxon>
        <taxon>Agaricales</taxon>
        <taxon>Agaricineae</taxon>
        <taxon>Psathyrellaceae</taxon>
        <taxon>Candolleomyces</taxon>
    </lineage>
</organism>
<sequence length="212" mass="22713">MVATLTAAGKAIVVRLTGSLAISDSTAATIVHALTPMLRNTSSLARATAIELLLKLYTKHCHSKLRLSESAIPEVISLAFDDKDDVGETRITAIQLLVALSSGPEPLESVGKGKAEPSTAPTSSVLRRITPHATKFMALLQVEHLRPSVVELLTLMSLDPTVRQTIMLRIASMAFGPETLVLEGHVELLSRLISDGAYSFVAFDSNTLSKVR</sequence>
<dbReference type="Proteomes" id="UP001140091">
    <property type="component" value="Unassembled WGS sequence"/>
</dbReference>
<keyword evidence="2" id="KW-1185">Reference proteome</keyword>
<name>A0A9W8JS59_9AGAR</name>
<dbReference type="Gene3D" id="1.25.10.10">
    <property type="entry name" value="Leucine-rich Repeat Variant"/>
    <property type="match status" value="1"/>
</dbReference>
<dbReference type="InterPro" id="IPR016024">
    <property type="entry name" value="ARM-type_fold"/>
</dbReference>
<protein>
    <submittedName>
        <fullName evidence="1">Uncharacterized protein</fullName>
    </submittedName>
</protein>
<evidence type="ECO:0000313" key="1">
    <source>
        <dbReference type="EMBL" id="KAJ2935928.1"/>
    </source>
</evidence>
<accession>A0A9W8JS59</accession>
<comment type="caution">
    <text evidence="1">The sequence shown here is derived from an EMBL/GenBank/DDBJ whole genome shotgun (WGS) entry which is preliminary data.</text>
</comment>
<feature type="non-terminal residue" evidence="1">
    <location>
        <position position="212"/>
    </location>
</feature>
<dbReference type="SUPFAM" id="SSF48371">
    <property type="entry name" value="ARM repeat"/>
    <property type="match status" value="1"/>
</dbReference>
<proteinExistence type="predicted"/>